<proteinExistence type="predicted"/>
<reference evidence="1" key="1">
    <citation type="submission" date="2023-05" db="EMBL/GenBank/DDBJ databases">
        <authorList>
            <consortium name="ELIXIR-Norway"/>
        </authorList>
    </citation>
    <scope>NUCLEOTIDE SEQUENCE</scope>
</reference>
<evidence type="ECO:0000313" key="1">
    <source>
        <dbReference type="EMBL" id="CAI9693210.1"/>
    </source>
</evidence>
<gene>
    <name evidence="1" type="ORF">MRATA1EN3_LOCUS4423</name>
</gene>
<name>A0ACB0DXW9_RANTA</name>
<protein>
    <submittedName>
        <fullName evidence="1">Uncharacterized protein</fullName>
    </submittedName>
</protein>
<accession>A0ACB0DXW9</accession>
<organism evidence="1 2">
    <name type="scientific">Rangifer tarandus platyrhynchus</name>
    <name type="common">Svalbard reindeer</name>
    <dbReference type="NCBI Taxonomy" id="3082113"/>
    <lineage>
        <taxon>Eukaryota</taxon>
        <taxon>Metazoa</taxon>
        <taxon>Chordata</taxon>
        <taxon>Craniata</taxon>
        <taxon>Vertebrata</taxon>
        <taxon>Euteleostomi</taxon>
        <taxon>Mammalia</taxon>
        <taxon>Eutheria</taxon>
        <taxon>Laurasiatheria</taxon>
        <taxon>Artiodactyla</taxon>
        <taxon>Ruminantia</taxon>
        <taxon>Pecora</taxon>
        <taxon>Cervidae</taxon>
        <taxon>Odocoileinae</taxon>
        <taxon>Rangifer</taxon>
    </lineage>
</organism>
<dbReference type="EMBL" id="OX596096">
    <property type="protein sequence ID" value="CAI9693210.1"/>
    <property type="molecule type" value="Genomic_DNA"/>
</dbReference>
<dbReference type="Proteomes" id="UP001162501">
    <property type="component" value="Chromosome 12"/>
</dbReference>
<evidence type="ECO:0000313" key="2">
    <source>
        <dbReference type="Proteomes" id="UP001162501"/>
    </source>
</evidence>
<sequence length="255" mass="28215">MGNHALKGREQRGGTEINVCGKEGSLKDDLRNNVPKNPPGGFHSPAKWSYQLFGWSPLPRLRPFMDQQLRLSYNFSPEVEFRAIRSLTLGKVTENLGLDAEVAKASALGFVGCLASVQYNHITPLKAALRHSTTAPVTIQGVLTESSCASLMDSDVNAVTTVHSSSDLVGKTDEREPLTNAVRSDSAIIGGVIAVVIFIIFSIVGIMSRFLYQHKQSHRTNQMKEKEYPENLDSSFRNDIDLQNTVSECKREYFI</sequence>